<comment type="caution">
    <text evidence="2">The sequence shown here is derived from an EMBL/GenBank/DDBJ whole genome shotgun (WGS) entry which is preliminary data.</text>
</comment>
<name>A0A2U2J4D5_9SPHN</name>
<evidence type="ECO:0000313" key="3">
    <source>
        <dbReference type="Proteomes" id="UP000245916"/>
    </source>
</evidence>
<feature type="domain" description="Polysaccharide pyruvyl transferase" evidence="1">
    <location>
        <begin position="17"/>
        <end position="291"/>
    </location>
</feature>
<sequence>MPRRRKIGVLTFHRCINYGSYWQARCLVEGLRARGDDAVLLDHDSAKVNRAEWRCALRPLLPERTSRSDYRLYALKTRRFLGAFDALPRSARFRLDDPQGLERYDVVIVGSDEVWNLRHPWYGGRPLFYGAGLNVERLVSYAASFGNHDAADGLDGWWTALLKRFSFISVRDENSRRMVRDALNREPELVLDPCLQFPPKVSPGQVQRRQPYIAVYGHSFPAWFTERVRRSAAAHGYKLLSIGYRNDWADEQLLTAGPERFAKLMAASAAIATNFFHGCVFALLYGRPFACATSPYRFNKVRDLADAVGAQKHVVAEDTPTSHFHRLLAEPLGPAVHERIAALRRQSASYLDHVLA</sequence>
<evidence type="ECO:0000313" key="2">
    <source>
        <dbReference type="EMBL" id="PWG03188.1"/>
    </source>
</evidence>
<dbReference type="AlphaFoldDB" id="A0A2U2J4D5"/>
<organism evidence="2 3">
    <name type="scientific">Allosphingosinicella humi</name>
    <dbReference type="NCBI Taxonomy" id="2068657"/>
    <lineage>
        <taxon>Bacteria</taxon>
        <taxon>Pseudomonadati</taxon>
        <taxon>Pseudomonadota</taxon>
        <taxon>Alphaproteobacteria</taxon>
        <taxon>Sphingomonadales</taxon>
        <taxon>Sphingomonadaceae</taxon>
        <taxon>Allosphingosinicella</taxon>
    </lineage>
</organism>
<accession>A0A2U2J4D5</accession>
<proteinExistence type="predicted"/>
<reference evidence="2 3" key="1">
    <citation type="submission" date="2018-05" db="EMBL/GenBank/DDBJ databases">
        <title>Genome of Sphingosinicella humi QZX222.</title>
        <authorList>
            <person name="Qiao Z."/>
            <person name="Wang G."/>
        </authorList>
    </citation>
    <scope>NUCLEOTIDE SEQUENCE [LARGE SCALE GENOMIC DNA]</scope>
    <source>
        <strain evidence="2 3">QZX222</strain>
    </source>
</reference>
<keyword evidence="2" id="KW-0808">Transferase</keyword>
<dbReference type="Pfam" id="PF04230">
    <property type="entry name" value="PS_pyruv_trans"/>
    <property type="match status" value="1"/>
</dbReference>
<dbReference type="EMBL" id="QFFF01000001">
    <property type="protein sequence ID" value="PWG03188.1"/>
    <property type="molecule type" value="Genomic_DNA"/>
</dbReference>
<dbReference type="GO" id="GO:0016740">
    <property type="term" value="F:transferase activity"/>
    <property type="evidence" value="ECO:0007669"/>
    <property type="project" value="UniProtKB-KW"/>
</dbReference>
<keyword evidence="3" id="KW-1185">Reference proteome</keyword>
<dbReference type="OrthoDB" id="9799278at2"/>
<evidence type="ECO:0000259" key="1">
    <source>
        <dbReference type="Pfam" id="PF04230"/>
    </source>
</evidence>
<dbReference type="Proteomes" id="UP000245916">
    <property type="component" value="Unassembled WGS sequence"/>
</dbReference>
<gene>
    <name evidence="2" type="ORF">DF286_10170</name>
</gene>
<dbReference type="InterPro" id="IPR007345">
    <property type="entry name" value="Polysacch_pyruvyl_Trfase"/>
</dbReference>
<protein>
    <submittedName>
        <fullName evidence="2">Polysaccharide pyruvyl transferase</fullName>
    </submittedName>
</protein>